<evidence type="ECO:0000313" key="2">
    <source>
        <dbReference type="EMBL" id="NNJ27804.1"/>
    </source>
</evidence>
<evidence type="ECO:0000256" key="1">
    <source>
        <dbReference type="SAM" id="MobiDB-lite"/>
    </source>
</evidence>
<name>A0ABX1VI64_9PLAN</name>
<dbReference type="Proteomes" id="UP000609651">
    <property type="component" value="Unassembled WGS sequence"/>
</dbReference>
<reference evidence="2 3" key="1">
    <citation type="journal article" date="2020" name="Syst. Appl. Microbiol.">
        <title>Alienimonas chondri sp. nov., a novel planctomycete isolated from the biofilm of the red alga Chondrus crispus.</title>
        <authorList>
            <person name="Vitorino I."/>
            <person name="Albuquerque L."/>
            <person name="Wiegand S."/>
            <person name="Kallscheuer N."/>
            <person name="da Costa M.S."/>
            <person name="Lobo-da-Cunha A."/>
            <person name="Jogler C."/>
            <person name="Lage O.M."/>
        </authorList>
    </citation>
    <scope>NUCLEOTIDE SEQUENCE [LARGE SCALE GENOMIC DNA]</scope>
    <source>
        <strain evidence="2 3">LzC2</strain>
    </source>
</reference>
<sequence>MSKTHDAPQTPEDRPDDAPPNPRWWTRCGWAAAHLALAYHLISLAVGPATMPPSSPTQQSLFATSRGYLTALYLNHGYHYFAPDPGPSTLLEYEGTKADGTPVAGVIPDAEGHFPRLLYHRHFMLTERLAGPAGLSREYHAALARGLGIETGAEELSLTILTHRMSEVEEVRAGFPLDDPATYQSRALGTFDAGPLDDPAPRTPAASDGGSR</sequence>
<keyword evidence="3" id="KW-1185">Reference proteome</keyword>
<protein>
    <submittedName>
        <fullName evidence="2">Uncharacterized protein</fullName>
    </submittedName>
</protein>
<comment type="caution">
    <text evidence="2">The sequence shown here is derived from an EMBL/GenBank/DDBJ whole genome shotgun (WGS) entry which is preliminary data.</text>
</comment>
<accession>A0ABX1VI64</accession>
<dbReference type="RefSeq" id="WP_171189710.1">
    <property type="nucleotide sequence ID" value="NZ_WTPX01000208.1"/>
</dbReference>
<feature type="region of interest" description="Disordered" evidence="1">
    <location>
        <begin position="187"/>
        <end position="212"/>
    </location>
</feature>
<proteinExistence type="predicted"/>
<organism evidence="2 3">
    <name type="scientific">Alienimonas chondri</name>
    <dbReference type="NCBI Taxonomy" id="2681879"/>
    <lineage>
        <taxon>Bacteria</taxon>
        <taxon>Pseudomonadati</taxon>
        <taxon>Planctomycetota</taxon>
        <taxon>Planctomycetia</taxon>
        <taxon>Planctomycetales</taxon>
        <taxon>Planctomycetaceae</taxon>
        <taxon>Alienimonas</taxon>
    </lineage>
</organism>
<feature type="region of interest" description="Disordered" evidence="1">
    <location>
        <begin position="1"/>
        <end position="22"/>
    </location>
</feature>
<dbReference type="EMBL" id="WTPX01000208">
    <property type="protein sequence ID" value="NNJ27804.1"/>
    <property type="molecule type" value="Genomic_DNA"/>
</dbReference>
<evidence type="ECO:0000313" key="3">
    <source>
        <dbReference type="Proteomes" id="UP000609651"/>
    </source>
</evidence>
<gene>
    <name evidence="2" type="ORF">LzC2_39130</name>
</gene>
<feature type="compositionally biased region" description="Basic and acidic residues" evidence="1">
    <location>
        <begin position="1"/>
        <end position="17"/>
    </location>
</feature>